<keyword evidence="3" id="KW-0813">Transport</keyword>
<name>A0ABV0G0I2_9BURK</name>
<evidence type="ECO:0000256" key="8">
    <source>
        <dbReference type="SAM" id="Phobius"/>
    </source>
</evidence>
<feature type="transmembrane region" description="Helical" evidence="8">
    <location>
        <begin position="144"/>
        <end position="160"/>
    </location>
</feature>
<dbReference type="NCBIfam" id="TIGR00688">
    <property type="entry name" value="rarD"/>
    <property type="match status" value="1"/>
</dbReference>
<dbReference type="PANTHER" id="PTHR22911">
    <property type="entry name" value="ACYL-MALONYL CONDENSING ENZYME-RELATED"/>
    <property type="match status" value="1"/>
</dbReference>
<dbReference type="InterPro" id="IPR037185">
    <property type="entry name" value="EmrE-like"/>
</dbReference>
<dbReference type="InterPro" id="IPR000620">
    <property type="entry name" value="EamA_dom"/>
</dbReference>
<evidence type="ECO:0000256" key="7">
    <source>
        <dbReference type="ARBA" id="ARBA00023136"/>
    </source>
</evidence>
<proteinExistence type="inferred from homology"/>
<feature type="transmembrane region" description="Helical" evidence="8">
    <location>
        <begin position="172"/>
        <end position="191"/>
    </location>
</feature>
<evidence type="ECO:0000313" key="11">
    <source>
        <dbReference type="Proteomes" id="UP001495147"/>
    </source>
</evidence>
<feature type="transmembrane region" description="Helical" evidence="8">
    <location>
        <begin position="97"/>
        <end position="114"/>
    </location>
</feature>
<sequence>MNPGVVFAALAYVAWGLFPLYLKQVALVPPLEVVAHRTVWSLVFSLAVLALLRRWSWWRSLDRQVLWKTGLSALFVATNWLGYVWAIATDHVVDASLGYFINPLVNVALGYLVLHERLRAAQWVAIGFATAGVLWLTWQLGHTPWISLMLAFTFGLYGLMRKTSTLGAIEGLTVETLLLAPIAVGALLWWSAHGQHAVTDAAYGGWLIGTGPLTAGALMLFAAGARRVPLSTMGLIQYVAPTLQLMLGVWVYHEPMSSARLIGFALIWAGLAIYSADSLFKRPKASG</sequence>
<dbReference type="RefSeq" id="WP_347704083.1">
    <property type="nucleotide sequence ID" value="NZ_JBDPZD010000002.1"/>
</dbReference>
<keyword evidence="7 8" id="KW-0472">Membrane</keyword>
<dbReference type="Pfam" id="PF00892">
    <property type="entry name" value="EamA"/>
    <property type="match status" value="2"/>
</dbReference>
<dbReference type="SUPFAM" id="SSF103481">
    <property type="entry name" value="Multidrug resistance efflux transporter EmrE"/>
    <property type="match status" value="2"/>
</dbReference>
<keyword evidence="5 8" id="KW-0812">Transmembrane</keyword>
<feature type="transmembrane region" description="Helical" evidence="8">
    <location>
        <begin position="5"/>
        <end position="22"/>
    </location>
</feature>
<feature type="transmembrane region" description="Helical" evidence="8">
    <location>
        <begin position="203"/>
        <end position="223"/>
    </location>
</feature>
<dbReference type="PANTHER" id="PTHR22911:SF137">
    <property type="entry name" value="SOLUTE CARRIER FAMILY 35 MEMBER G2-RELATED"/>
    <property type="match status" value="1"/>
</dbReference>
<comment type="caution">
    <text evidence="10">The sequence shown here is derived from an EMBL/GenBank/DDBJ whole genome shotgun (WGS) entry which is preliminary data.</text>
</comment>
<accession>A0ABV0G0I2</accession>
<dbReference type="EMBL" id="JBDPZD010000002">
    <property type="protein sequence ID" value="MEO3691241.1"/>
    <property type="molecule type" value="Genomic_DNA"/>
</dbReference>
<protein>
    <submittedName>
        <fullName evidence="10">EamA family transporter RarD</fullName>
    </submittedName>
</protein>
<evidence type="ECO:0000256" key="5">
    <source>
        <dbReference type="ARBA" id="ARBA00022692"/>
    </source>
</evidence>
<keyword evidence="4" id="KW-1003">Cell membrane</keyword>
<feature type="domain" description="EamA" evidence="9">
    <location>
        <begin position="148"/>
        <end position="274"/>
    </location>
</feature>
<feature type="transmembrane region" description="Helical" evidence="8">
    <location>
        <begin position="121"/>
        <end position="138"/>
    </location>
</feature>
<feature type="transmembrane region" description="Helical" evidence="8">
    <location>
        <begin position="34"/>
        <end position="53"/>
    </location>
</feature>
<dbReference type="InterPro" id="IPR004626">
    <property type="entry name" value="RarD"/>
</dbReference>
<evidence type="ECO:0000256" key="3">
    <source>
        <dbReference type="ARBA" id="ARBA00022448"/>
    </source>
</evidence>
<comment type="similarity">
    <text evidence="2">Belongs to the EamA transporter family.</text>
</comment>
<evidence type="ECO:0000259" key="9">
    <source>
        <dbReference type="Pfam" id="PF00892"/>
    </source>
</evidence>
<keyword evidence="11" id="KW-1185">Reference proteome</keyword>
<comment type="subcellular location">
    <subcellularLocation>
        <location evidence="1">Cell membrane</location>
        <topology evidence="1">Multi-pass membrane protein</topology>
    </subcellularLocation>
</comment>
<evidence type="ECO:0000256" key="1">
    <source>
        <dbReference type="ARBA" id="ARBA00004651"/>
    </source>
</evidence>
<evidence type="ECO:0000256" key="4">
    <source>
        <dbReference type="ARBA" id="ARBA00022475"/>
    </source>
</evidence>
<dbReference type="Proteomes" id="UP001495147">
    <property type="component" value="Unassembled WGS sequence"/>
</dbReference>
<feature type="transmembrane region" description="Helical" evidence="8">
    <location>
        <begin position="259"/>
        <end position="280"/>
    </location>
</feature>
<feature type="transmembrane region" description="Helical" evidence="8">
    <location>
        <begin position="65"/>
        <end position="85"/>
    </location>
</feature>
<keyword evidence="6 8" id="KW-1133">Transmembrane helix</keyword>
<evidence type="ECO:0000313" key="10">
    <source>
        <dbReference type="EMBL" id="MEO3691241.1"/>
    </source>
</evidence>
<evidence type="ECO:0000256" key="2">
    <source>
        <dbReference type="ARBA" id="ARBA00007362"/>
    </source>
</evidence>
<feature type="transmembrane region" description="Helical" evidence="8">
    <location>
        <begin position="235"/>
        <end position="253"/>
    </location>
</feature>
<feature type="domain" description="EamA" evidence="9">
    <location>
        <begin position="3"/>
        <end position="137"/>
    </location>
</feature>
<gene>
    <name evidence="10" type="primary">rarD</name>
    <name evidence="10" type="ORF">ABDJ85_07150</name>
</gene>
<evidence type="ECO:0000256" key="6">
    <source>
        <dbReference type="ARBA" id="ARBA00022989"/>
    </source>
</evidence>
<reference evidence="10 11" key="1">
    <citation type="submission" date="2024-05" db="EMBL/GenBank/DDBJ databases">
        <title>Roseateles sp. DJS-2-20 16S ribosomal RNA gene Genome sequencing and assembly.</title>
        <authorList>
            <person name="Woo H."/>
        </authorList>
    </citation>
    <scope>NUCLEOTIDE SEQUENCE [LARGE SCALE GENOMIC DNA]</scope>
    <source>
        <strain evidence="10 11">DJS-2-20</strain>
    </source>
</reference>
<organism evidence="10 11">
    <name type="scientific">Roseateles paludis</name>
    <dbReference type="NCBI Taxonomy" id="3145238"/>
    <lineage>
        <taxon>Bacteria</taxon>
        <taxon>Pseudomonadati</taxon>
        <taxon>Pseudomonadota</taxon>
        <taxon>Betaproteobacteria</taxon>
        <taxon>Burkholderiales</taxon>
        <taxon>Sphaerotilaceae</taxon>
        <taxon>Roseateles</taxon>
    </lineage>
</organism>